<evidence type="ECO:0000313" key="2">
    <source>
        <dbReference type="WBParaSite" id="PS1159_v2.g20235.t1"/>
    </source>
</evidence>
<name>A0AC35FRV1_9BILA</name>
<proteinExistence type="predicted"/>
<sequence>MACSASTVSIILICLLFLPIALTLAFGVALYTQPKIVSSIGMGYHVFCIILHAVIVITFYLHRIKEGEGRLRSPFALTFATIILVVFQCTICTFGIVFSRKILSEKRQVKCIEISLNSTDSSFDDNKIAYMNDICNLELYLFFGATLILLFRLPTFLWGLCEGGFLEAGQRLRSNHRHRRHRTSSASLSVFSIQPPSQSSVYPEPPPLPPPPIYHFENDCISMDSTKLPTYDQAIRLPKDV</sequence>
<dbReference type="WBParaSite" id="PS1159_v2.g20235.t1">
    <property type="protein sequence ID" value="PS1159_v2.g20235.t1"/>
    <property type="gene ID" value="PS1159_v2.g20235"/>
</dbReference>
<organism evidence="1 2">
    <name type="scientific">Panagrolaimus sp. PS1159</name>
    <dbReference type="NCBI Taxonomy" id="55785"/>
    <lineage>
        <taxon>Eukaryota</taxon>
        <taxon>Metazoa</taxon>
        <taxon>Ecdysozoa</taxon>
        <taxon>Nematoda</taxon>
        <taxon>Chromadorea</taxon>
        <taxon>Rhabditida</taxon>
        <taxon>Tylenchina</taxon>
        <taxon>Panagrolaimomorpha</taxon>
        <taxon>Panagrolaimoidea</taxon>
        <taxon>Panagrolaimidae</taxon>
        <taxon>Panagrolaimus</taxon>
    </lineage>
</organism>
<dbReference type="Proteomes" id="UP000887580">
    <property type="component" value="Unplaced"/>
</dbReference>
<evidence type="ECO:0000313" key="1">
    <source>
        <dbReference type="Proteomes" id="UP000887580"/>
    </source>
</evidence>
<accession>A0AC35FRV1</accession>
<reference evidence="2" key="1">
    <citation type="submission" date="2022-11" db="UniProtKB">
        <authorList>
            <consortium name="WormBaseParasite"/>
        </authorList>
    </citation>
    <scope>IDENTIFICATION</scope>
</reference>
<protein>
    <submittedName>
        <fullName evidence="2">Uncharacterized protein</fullName>
    </submittedName>
</protein>